<evidence type="ECO:0000313" key="3">
    <source>
        <dbReference type="Proteomes" id="UP001083770"/>
    </source>
</evidence>
<dbReference type="RefSeq" id="WP_269401592.1">
    <property type="nucleotide sequence ID" value="NZ_JAPWGW010000001.1"/>
</dbReference>
<accession>A0ABT4LT03</accession>
<keyword evidence="1" id="KW-0175">Coiled coil</keyword>
<name>A0ABT4LT03_9PROT</name>
<organism evidence="2 3">
    <name type="scientific">Henriciella marina</name>
    <dbReference type="NCBI Taxonomy" id="453851"/>
    <lineage>
        <taxon>Bacteria</taxon>
        <taxon>Pseudomonadati</taxon>
        <taxon>Pseudomonadota</taxon>
        <taxon>Alphaproteobacteria</taxon>
        <taxon>Hyphomonadales</taxon>
        <taxon>Hyphomonadaceae</taxon>
        <taxon>Henriciella</taxon>
    </lineage>
</organism>
<feature type="coiled-coil region" evidence="1">
    <location>
        <begin position="20"/>
        <end position="47"/>
    </location>
</feature>
<dbReference type="Proteomes" id="UP001083770">
    <property type="component" value="Unassembled WGS sequence"/>
</dbReference>
<reference evidence="2" key="1">
    <citation type="submission" date="2022-12" db="EMBL/GenBank/DDBJ databases">
        <title>Bacterial isolates from different developmental stages of Nematostella vectensis.</title>
        <authorList>
            <person name="Fraune S."/>
        </authorList>
    </citation>
    <scope>NUCLEOTIDE SEQUENCE</scope>
    <source>
        <strain evidence="2">G21632-S1</strain>
    </source>
</reference>
<proteinExistence type="predicted"/>
<keyword evidence="3" id="KW-1185">Reference proteome</keyword>
<comment type="caution">
    <text evidence="2">The sequence shown here is derived from an EMBL/GenBank/DDBJ whole genome shotgun (WGS) entry which is preliminary data.</text>
</comment>
<evidence type="ECO:0000313" key="2">
    <source>
        <dbReference type="EMBL" id="MCZ4297451.1"/>
    </source>
</evidence>
<sequence length="115" mass="12840">MKQMKKKTAADLKKLVGLKRQRAEQDMAEAQFELERAQSDLAAMRAALQVPAEPMDFAAVSLAERNGSSRRLVEQLRAQEALVSERRTALAEATDRLRLAFGSQQVLERSLRPGC</sequence>
<gene>
    <name evidence="2" type="ORF">O4G74_05205</name>
</gene>
<evidence type="ECO:0000256" key="1">
    <source>
        <dbReference type="SAM" id="Coils"/>
    </source>
</evidence>
<protein>
    <submittedName>
        <fullName evidence="2">Uncharacterized protein</fullName>
    </submittedName>
</protein>
<dbReference type="EMBL" id="JAPWGW010000001">
    <property type="protein sequence ID" value="MCZ4297451.1"/>
    <property type="molecule type" value="Genomic_DNA"/>
</dbReference>